<dbReference type="Gene3D" id="3.10.450.50">
    <property type="match status" value="1"/>
</dbReference>
<accession>A0A2S8JDR5</accession>
<protein>
    <submittedName>
        <fullName evidence="2">Nuclear transport factor 2 family protein</fullName>
    </submittedName>
</protein>
<dbReference type="Pfam" id="PF12680">
    <property type="entry name" value="SnoaL_2"/>
    <property type="match status" value="1"/>
</dbReference>
<dbReference type="RefSeq" id="WP_105414142.1">
    <property type="nucleotide sequence ID" value="NZ_PUIO01000009.1"/>
</dbReference>
<name>A0A2S8JDR5_RHOOP</name>
<organism evidence="2 3">
    <name type="scientific">Rhodococcus opacus</name>
    <name type="common">Nocardia opaca</name>
    <dbReference type="NCBI Taxonomy" id="37919"/>
    <lineage>
        <taxon>Bacteria</taxon>
        <taxon>Bacillati</taxon>
        <taxon>Actinomycetota</taxon>
        <taxon>Actinomycetes</taxon>
        <taxon>Mycobacteriales</taxon>
        <taxon>Nocardiaceae</taxon>
        <taxon>Rhodococcus</taxon>
    </lineage>
</organism>
<proteinExistence type="predicted"/>
<dbReference type="EMBL" id="PUIO01000009">
    <property type="protein sequence ID" value="PQP25123.1"/>
    <property type="molecule type" value="Genomic_DNA"/>
</dbReference>
<dbReference type="InterPro" id="IPR032710">
    <property type="entry name" value="NTF2-like_dom_sf"/>
</dbReference>
<evidence type="ECO:0000313" key="2">
    <source>
        <dbReference type="EMBL" id="PQP25123.1"/>
    </source>
</evidence>
<evidence type="ECO:0000313" key="3">
    <source>
        <dbReference type="Proteomes" id="UP000239290"/>
    </source>
</evidence>
<dbReference type="Proteomes" id="UP000239290">
    <property type="component" value="Unassembled WGS sequence"/>
</dbReference>
<dbReference type="InterPro" id="IPR037401">
    <property type="entry name" value="SnoaL-like"/>
</dbReference>
<dbReference type="AlphaFoldDB" id="A0A2S8JDR5"/>
<comment type="caution">
    <text evidence="2">The sequence shown here is derived from an EMBL/GenBank/DDBJ whole genome shotgun (WGS) entry which is preliminary data.</text>
</comment>
<reference evidence="3" key="1">
    <citation type="submission" date="2018-02" db="EMBL/GenBank/DDBJ databases">
        <title>Draft genome sequencing of Rhodococcus opacus KU647198.</title>
        <authorList>
            <person name="Zheng B.-X."/>
        </authorList>
    </citation>
    <scope>NUCLEOTIDE SEQUENCE [LARGE SCALE GENOMIC DNA]</scope>
    <source>
        <strain evidence="3">04-OD7</strain>
    </source>
</reference>
<dbReference type="SUPFAM" id="SSF54427">
    <property type="entry name" value="NTF2-like"/>
    <property type="match status" value="1"/>
</dbReference>
<feature type="domain" description="SnoaL-like" evidence="1">
    <location>
        <begin position="18"/>
        <end position="110"/>
    </location>
</feature>
<sequence>MTITTEVEISRKLLEAADTDITAFFAFFSDDCVFRMANNAPVIGKSAIQSWVGEYLGSVASMRHEIIEAWSEDNVTAVRVEVTYTMQNGEPFTLPAVTRTRIEGQKVTEYLIFIDPSPVVCASAK</sequence>
<evidence type="ECO:0000259" key="1">
    <source>
        <dbReference type="Pfam" id="PF12680"/>
    </source>
</evidence>
<gene>
    <name evidence="2" type="ORF">C5613_09750</name>
</gene>